<dbReference type="InterPro" id="IPR027417">
    <property type="entry name" value="P-loop_NTPase"/>
</dbReference>
<keyword evidence="3" id="KW-0677">Repeat</keyword>
<accession>A0ABU3Z9T0</accession>
<keyword evidence="8" id="KW-0267">Excision nuclease</keyword>
<keyword evidence="2" id="KW-0963">Cytoplasm</keyword>
<evidence type="ECO:0000256" key="3">
    <source>
        <dbReference type="ARBA" id="ARBA00022737"/>
    </source>
</evidence>
<evidence type="ECO:0000256" key="10">
    <source>
        <dbReference type="ARBA" id="ARBA00023204"/>
    </source>
</evidence>
<evidence type="ECO:0000256" key="1">
    <source>
        <dbReference type="ARBA" id="ARBA00004496"/>
    </source>
</evidence>
<dbReference type="Gene3D" id="3.40.50.300">
    <property type="entry name" value="P-loop containing nucleotide triphosphate hydrolases"/>
    <property type="match status" value="2"/>
</dbReference>
<evidence type="ECO:0000256" key="6">
    <source>
        <dbReference type="ARBA" id="ARBA00022769"/>
    </source>
</evidence>
<evidence type="ECO:0000256" key="2">
    <source>
        <dbReference type="ARBA" id="ARBA00022490"/>
    </source>
</evidence>
<evidence type="ECO:0000313" key="15">
    <source>
        <dbReference type="Proteomes" id="UP001272515"/>
    </source>
</evidence>
<dbReference type="SUPFAM" id="SSF52540">
    <property type="entry name" value="P-loop containing nucleoside triphosphate hydrolases"/>
    <property type="match status" value="2"/>
</dbReference>
<gene>
    <name evidence="14" type="ORF">RVY80_06385</name>
</gene>
<name>A0ABU3Z9T0_9FIRM</name>
<organism evidence="14 15">
    <name type="scientific">Veillonella absiana</name>
    <dbReference type="NCBI Taxonomy" id="3079305"/>
    <lineage>
        <taxon>Bacteria</taxon>
        <taxon>Bacillati</taxon>
        <taxon>Bacillota</taxon>
        <taxon>Negativicutes</taxon>
        <taxon>Veillonellales</taxon>
        <taxon>Veillonellaceae</taxon>
        <taxon>Veillonella</taxon>
    </lineage>
</organism>
<evidence type="ECO:0000256" key="9">
    <source>
        <dbReference type="ARBA" id="ARBA00023125"/>
    </source>
</evidence>
<comment type="similarity">
    <text evidence="11">Belongs to the ABC transporter superfamily. UvrA family.</text>
</comment>
<evidence type="ECO:0000256" key="8">
    <source>
        <dbReference type="ARBA" id="ARBA00022881"/>
    </source>
</evidence>
<evidence type="ECO:0000313" key="14">
    <source>
        <dbReference type="EMBL" id="MDV5088471.1"/>
    </source>
</evidence>
<comment type="caution">
    <text evidence="14">The sequence shown here is derived from an EMBL/GenBank/DDBJ whole genome shotgun (WGS) entry which is preliminary data.</text>
</comment>
<sequence>MVMQEDQIEVIGAKEHNLKNINVVIPKNKLVVFAGVSGSGKSSFISQSMNSKIQVNENPLPWNEGFIIEGACANNLKHINVTIPKGVLTAITGVAGSGKSSLMTEAFIPRNPNCIVIDQKQIGTSIRSTPATYVGIMDEIRKIFAKENCA</sequence>
<keyword evidence="15" id="KW-1185">Reference proteome</keyword>
<keyword evidence="6" id="KW-0228">DNA excision</keyword>
<keyword evidence="5" id="KW-0227">DNA damage</keyword>
<dbReference type="RefSeq" id="WP_317329984.1">
    <property type="nucleotide sequence ID" value="NZ_JAWJZA010000003.1"/>
</dbReference>
<evidence type="ECO:0000256" key="13">
    <source>
        <dbReference type="ARBA" id="ARBA00042156"/>
    </source>
</evidence>
<comment type="subcellular location">
    <subcellularLocation>
        <location evidence="1">Cytoplasm</location>
    </subcellularLocation>
</comment>
<proteinExistence type="inferred from homology"/>
<evidence type="ECO:0000256" key="4">
    <source>
        <dbReference type="ARBA" id="ARBA00022741"/>
    </source>
</evidence>
<evidence type="ECO:0000256" key="7">
    <source>
        <dbReference type="ARBA" id="ARBA00022840"/>
    </source>
</evidence>
<evidence type="ECO:0000256" key="12">
    <source>
        <dbReference type="ARBA" id="ARBA00039316"/>
    </source>
</evidence>
<dbReference type="PANTHER" id="PTHR43152:SF3">
    <property type="entry name" value="UVRABC SYSTEM PROTEIN A"/>
    <property type="match status" value="1"/>
</dbReference>
<keyword evidence="7" id="KW-0067">ATP-binding</keyword>
<evidence type="ECO:0000256" key="11">
    <source>
        <dbReference type="ARBA" id="ARBA00038000"/>
    </source>
</evidence>
<evidence type="ECO:0000256" key="5">
    <source>
        <dbReference type="ARBA" id="ARBA00022763"/>
    </source>
</evidence>
<dbReference type="Proteomes" id="UP001272515">
    <property type="component" value="Unassembled WGS sequence"/>
</dbReference>
<keyword evidence="9" id="KW-0238">DNA-binding</keyword>
<keyword evidence="4" id="KW-0547">Nucleotide-binding</keyword>
<protein>
    <recommendedName>
        <fullName evidence="12">UvrABC system protein A</fullName>
    </recommendedName>
    <alternativeName>
        <fullName evidence="13">Excinuclease ABC subunit A</fullName>
    </alternativeName>
</protein>
<dbReference type="PANTHER" id="PTHR43152">
    <property type="entry name" value="UVRABC SYSTEM PROTEIN A"/>
    <property type="match status" value="1"/>
</dbReference>
<reference evidence="14 15" key="1">
    <citation type="submission" date="2023-10" db="EMBL/GenBank/DDBJ databases">
        <title>Veillonella sp. nov., isolated from a pig farm feces dump.</title>
        <authorList>
            <person name="Chang Y.-H."/>
        </authorList>
    </citation>
    <scope>NUCLEOTIDE SEQUENCE [LARGE SCALE GENOMIC DNA]</scope>
    <source>
        <strain evidence="14 15">YH-vei2233</strain>
    </source>
</reference>
<keyword evidence="10" id="KW-0234">DNA repair</keyword>
<dbReference type="EMBL" id="JAWJZB010000006">
    <property type="protein sequence ID" value="MDV5088471.1"/>
    <property type="molecule type" value="Genomic_DNA"/>
</dbReference>